<dbReference type="OrthoDB" id="5413827at2759"/>
<feature type="compositionally biased region" description="Polar residues" evidence="1">
    <location>
        <begin position="354"/>
        <end position="363"/>
    </location>
</feature>
<evidence type="ECO:0000256" key="1">
    <source>
        <dbReference type="SAM" id="MobiDB-lite"/>
    </source>
</evidence>
<accession>A0A5N5DA09</accession>
<name>A0A5N5DA09_9PEZI</name>
<gene>
    <name evidence="2" type="ORF">DBV05_g6838</name>
</gene>
<dbReference type="AlphaFoldDB" id="A0A5N5DA09"/>
<organism evidence="2 3">
    <name type="scientific">Lasiodiplodia theobromae</name>
    <dbReference type="NCBI Taxonomy" id="45133"/>
    <lineage>
        <taxon>Eukaryota</taxon>
        <taxon>Fungi</taxon>
        <taxon>Dikarya</taxon>
        <taxon>Ascomycota</taxon>
        <taxon>Pezizomycotina</taxon>
        <taxon>Dothideomycetes</taxon>
        <taxon>Dothideomycetes incertae sedis</taxon>
        <taxon>Botryosphaeriales</taxon>
        <taxon>Botryosphaeriaceae</taxon>
        <taxon>Lasiodiplodia</taxon>
    </lineage>
</organism>
<dbReference type="PANTHER" id="PTHR42085">
    <property type="entry name" value="F-BOX DOMAIN-CONTAINING PROTEIN"/>
    <property type="match status" value="1"/>
</dbReference>
<proteinExistence type="predicted"/>
<feature type="region of interest" description="Disordered" evidence="1">
    <location>
        <begin position="344"/>
        <end position="363"/>
    </location>
</feature>
<dbReference type="Proteomes" id="UP000325902">
    <property type="component" value="Unassembled WGS sequence"/>
</dbReference>
<dbReference type="InterPro" id="IPR038883">
    <property type="entry name" value="AN11006-like"/>
</dbReference>
<feature type="compositionally biased region" description="Polar residues" evidence="1">
    <location>
        <begin position="97"/>
        <end position="112"/>
    </location>
</feature>
<feature type="compositionally biased region" description="Basic residues" evidence="1">
    <location>
        <begin position="67"/>
        <end position="90"/>
    </location>
</feature>
<evidence type="ECO:0000313" key="2">
    <source>
        <dbReference type="EMBL" id="KAB2574481.1"/>
    </source>
</evidence>
<evidence type="ECO:0000313" key="3">
    <source>
        <dbReference type="Proteomes" id="UP000325902"/>
    </source>
</evidence>
<feature type="region of interest" description="Disordered" evidence="1">
    <location>
        <begin position="54"/>
        <end position="114"/>
    </location>
</feature>
<dbReference type="PANTHER" id="PTHR42085:SF2">
    <property type="entry name" value="F-BOX DOMAIN-CONTAINING PROTEIN"/>
    <property type="match status" value="1"/>
</dbReference>
<dbReference type="EMBL" id="VCHE01000043">
    <property type="protein sequence ID" value="KAB2574481.1"/>
    <property type="molecule type" value="Genomic_DNA"/>
</dbReference>
<reference evidence="2 3" key="1">
    <citation type="journal article" date="2019" name="Sci. Rep.">
        <title>A multi-omics analysis of the grapevine pathogen Lasiodiplodia theobromae reveals that temperature affects the expression of virulence- and pathogenicity-related genes.</title>
        <authorList>
            <person name="Felix C."/>
            <person name="Meneses R."/>
            <person name="Goncalves M.F.M."/>
            <person name="Tilleman L."/>
            <person name="Duarte A.S."/>
            <person name="Jorrin-Novo J.V."/>
            <person name="Van de Peer Y."/>
            <person name="Deforce D."/>
            <person name="Van Nieuwerburgh F."/>
            <person name="Esteves A.C."/>
            <person name="Alves A."/>
        </authorList>
    </citation>
    <scope>NUCLEOTIDE SEQUENCE [LARGE SCALE GENOMIC DNA]</scope>
    <source>
        <strain evidence="2 3">LA-SOL3</strain>
    </source>
</reference>
<sequence length="363" mass="41518">MMSRLNSVSLLTHQSDGITWAVVLAFTPTKQRSFLTPFLPTVNFSAPEMNHEGVQPHLSAAQEPPPRKRKRTRRCRPSNRRVLPSRKCKATRPDLSITPSPSQHQTRLSTDGKTSRDYFPWKELPGELRNRIYRYVLTVPEPIHLFKFWPSSGVMKRDRTFCPFTSLGANLLLANQQTYREGAPILYGENDFRFQGPQDLENFLVNIRSRPLQWLKRVQLRVSNGSLLGLDFVPVGMYNLLGEAQRLEKFVLVEDWYPGINGKKLAQYLCSSLDAHTWLTKLVSEGGLSTLDRIFTRATWSCQVDVVSAQRVKVENMRHQPEVSHAKFREELKALVAIDSSNFTNEKPEEHLQLSDTESEGSP</sequence>
<comment type="caution">
    <text evidence="2">The sequence shown here is derived from an EMBL/GenBank/DDBJ whole genome shotgun (WGS) entry which is preliminary data.</text>
</comment>
<protein>
    <submittedName>
        <fullName evidence="2">Uncharacterized protein</fullName>
    </submittedName>
</protein>
<keyword evidence="3" id="KW-1185">Reference proteome</keyword>